<dbReference type="RefSeq" id="WP_275109203.1">
    <property type="nucleotide sequence ID" value="NZ_JAKJSC010000001.1"/>
</dbReference>
<dbReference type="EMBL" id="JAKJSC010000001">
    <property type="protein sequence ID" value="MDE5417866.1"/>
    <property type="molecule type" value="Genomic_DNA"/>
</dbReference>
<evidence type="ECO:0000313" key="3">
    <source>
        <dbReference type="Proteomes" id="UP001528920"/>
    </source>
</evidence>
<feature type="signal peptide" evidence="1">
    <location>
        <begin position="1"/>
        <end position="24"/>
    </location>
</feature>
<protein>
    <submittedName>
        <fullName evidence="2">Uncharacterized protein</fullName>
    </submittedName>
</protein>
<keyword evidence="3" id="KW-1185">Reference proteome</keyword>
<organism evidence="2 3">
    <name type="scientific">Paralabilibaculum antarcticum</name>
    <dbReference type="NCBI Taxonomy" id="2912572"/>
    <lineage>
        <taxon>Bacteria</taxon>
        <taxon>Pseudomonadati</taxon>
        <taxon>Bacteroidota</taxon>
        <taxon>Bacteroidia</taxon>
        <taxon>Marinilabiliales</taxon>
        <taxon>Marinifilaceae</taxon>
        <taxon>Paralabilibaculum</taxon>
    </lineage>
</organism>
<comment type="caution">
    <text evidence="2">The sequence shown here is derived from an EMBL/GenBank/DDBJ whole genome shotgun (WGS) entry which is preliminary data.</text>
</comment>
<accession>A0ABT5VR19</accession>
<dbReference type="Proteomes" id="UP001528920">
    <property type="component" value="Unassembled WGS sequence"/>
</dbReference>
<reference evidence="2 3" key="1">
    <citation type="submission" date="2022-01" db="EMBL/GenBank/DDBJ databases">
        <title>Labilibaculum sp. nov, a marine bacterium isolated from Antarctica.</title>
        <authorList>
            <person name="Dai W."/>
        </authorList>
    </citation>
    <scope>NUCLEOTIDE SEQUENCE [LARGE SCALE GENOMIC DNA]</scope>
    <source>
        <strain evidence="2 3">DW002</strain>
    </source>
</reference>
<proteinExistence type="predicted"/>
<name>A0ABT5VR19_9BACT</name>
<evidence type="ECO:0000256" key="1">
    <source>
        <dbReference type="SAM" id="SignalP"/>
    </source>
</evidence>
<sequence length="198" mass="24339">MKIVINSALSVFILLFSFTGFTQKQDTTKLPNKNIKVQREYDEDGNLIRYDSTYVYSWSSDSSYHFNPDSSFFNFSNSHEMRKKMKEHLEHLFKRDSSAYKSFHHPFFSDDFFNRDFFEPQFFQNDFFSRDSSRDNFFEEFEEMFEDRMNFEDENRNQMHHKLDSIRQNFMKQRKKYFKQRDSIYQQNRKKKSGTIDI</sequence>
<keyword evidence="1" id="KW-0732">Signal</keyword>
<evidence type="ECO:0000313" key="2">
    <source>
        <dbReference type="EMBL" id="MDE5417866.1"/>
    </source>
</evidence>
<feature type="chain" id="PRO_5045289223" evidence="1">
    <location>
        <begin position="25"/>
        <end position="198"/>
    </location>
</feature>
<gene>
    <name evidence="2" type="ORF">L3049_07580</name>
</gene>